<keyword evidence="6" id="KW-1185">Reference proteome</keyword>
<name>A0A8F9TX96_9BACT</name>
<dbReference type="Gene3D" id="3.40.50.300">
    <property type="entry name" value="P-loop containing nucleotide triphosphate hydrolases"/>
    <property type="match status" value="1"/>
</dbReference>
<proteinExistence type="predicted"/>
<evidence type="ECO:0000259" key="4">
    <source>
        <dbReference type="PROSITE" id="PS50893"/>
    </source>
</evidence>
<dbReference type="RefSeq" id="WP_220163573.1">
    <property type="nucleotide sequence ID" value="NZ_CP080507.1"/>
</dbReference>
<dbReference type="PANTHER" id="PTHR43023:SF3">
    <property type="entry name" value="PROTEIN TRIGALACTOSYLDIACYLGLYCEROL 3, CHLOROPLASTIC"/>
    <property type="match status" value="1"/>
</dbReference>
<dbReference type="SMART" id="SM00382">
    <property type="entry name" value="AAA"/>
    <property type="match status" value="1"/>
</dbReference>
<accession>A0A8F9TX96</accession>
<dbReference type="PANTHER" id="PTHR43023">
    <property type="entry name" value="PROTEIN TRIGALACTOSYLDIACYLGLYCEROL 3, CHLOROPLASTIC"/>
    <property type="match status" value="1"/>
</dbReference>
<dbReference type="AlphaFoldDB" id="A0A8F9TX96"/>
<dbReference type="Proteomes" id="UP000825051">
    <property type="component" value="Chromosome"/>
</dbReference>
<dbReference type="InterPro" id="IPR017871">
    <property type="entry name" value="ABC_transporter-like_CS"/>
</dbReference>
<reference evidence="5" key="1">
    <citation type="submission" date="2021-08" db="EMBL/GenBank/DDBJ databases">
        <title>Genome of a novel bacterium of the phylum Verrucomicrobia, Oleiharenicola sp. KSB-15.</title>
        <authorList>
            <person name="Chung J.-H."/>
            <person name="Ahn J.-H."/>
            <person name="Yoon Y."/>
            <person name="Kim D.-Y."/>
            <person name="An S.-H."/>
            <person name="Park I."/>
            <person name="Yeon J."/>
        </authorList>
    </citation>
    <scope>NUCLEOTIDE SEQUENCE</scope>
    <source>
        <strain evidence="5">KSB-15</strain>
    </source>
</reference>
<gene>
    <name evidence="5" type="ORF">K0B96_02720</name>
</gene>
<sequence>MNDSLEPADVPAIAVEQLTCGYDAAVILRDVSFTVRRGEIFFIIGGSGCGKSTLLRHMIGLDQPMAGTVRFFGEPLEADPVRRRAVLMRFGVLFQSSALWSSLTLRQNVSLPLEEYTDLSRRDREEIATLKLAQVGLTGYEDYYPAEISGGMKKRAGLARALALDPEIVFFDEPSAGLDPITSRKLDELTRQVCHTLGTTAVIVSHELASIFALADRVIMLDREEKGIIAEGPPRELAAHSRDPRVIEFLRRDVEVAPTSKH</sequence>
<keyword evidence="1" id="KW-0813">Transport</keyword>
<dbReference type="InterPro" id="IPR027417">
    <property type="entry name" value="P-loop_NTPase"/>
</dbReference>
<keyword evidence="3 5" id="KW-0067">ATP-binding</keyword>
<evidence type="ECO:0000313" key="5">
    <source>
        <dbReference type="EMBL" id="QYM79549.1"/>
    </source>
</evidence>
<dbReference type="EMBL" id="CP080507">
    <property type="protein sequence ID" value="QYM79549.1"/>
    <property type="molecule type" value="Genomic_DNA"/>
</dbReference>
<dbReference type="PROSITE" id="PS50893">
    <property type="entry name" value="ABC_TRANSPORTER_2"/>
    <property type="match status" value="1"/>
</dbReference>
<keyword evidence="2" id="KW-0547">Nucleotide-binding</keyword>
<dbReference type="Pfam" id="PF00005">
    <property type="entry name" value="ABC_tran"/>
    <property type="match status" value="1"/>
</dbReference>
<evidence type="ECO:0000256" key="3">
    <source>
        <dbReference type="ARBA" id="ARBA00022840"/>
    </source>
</evidence>
<dbReference type="GO" id="GO:0016887">
    <property type="term" value="F:ATP hydrolysis activity"/>
    <property type="evidence" value="ECO:0007669"/>
    <property type="project" value="InterPro"/>
</dbReference>
<organism evidence="5 6">
    <name type="scientific">Horticoccus luteus</name>
    <dbReference type="NCBI Taxonomy" id="2862869"/>
    <lineage>
        <taxon>Bacteria</taxon>
        <taxon>Pseudomonadati</taxon>
        <taxon>Verrucomicrobiota</taxon>
        <taxon>Opitutia</taxon>
        <taxon>Opitutales</taxon>
        <taxon>Opitutaceae</taxon>
        <taxon>Horticoccus</taxon>
    </lineage>
</organism>
<dbReference type="InterPro" id="IPR003593">
    <property type="entry name" value="AAA+_ATPase"/>
</dbReference>
<evidence type="ECO:0000256" key="1">
    <source>
        <dbReference type="ARBA" id="ARBA00022448"/>
    </source>
</evidence>
<dbReference type="KEGG" id="ole:K0B96_02720"/>
<feature type="domain" description="ABC transporter" evidence="4">
    <location>
        <begin position="13"/>
        <end position="250"/>
    </location>
</feature>
<evidence type="ECO:0000256" key="2">
    <source>
        <dbReference type="ARBA" id="ARBA00022741"/>
    </source>
</evidence>
<protein>
    <submittedName>
        <fullName evidence="5">ATP-binding cassette domain-containing protein</fullName>
    </submittedName>
</protein>
<evidence type="ECO:0000313" key="6">
    <source>
        <dbReference type="Proteomes" id="UP000825051"/>
    </source>
</evidence>
<dbReference type="GO" id="GO:0005524">
    <property type="term" value="F:ATP binding"/>
    <property type="evidence" value="ECO:0007669"/>
    <property type="project" value="UniProtKB-KW"/>
</dbReference>
<dbReference type="SUPFAM" id="SSF52540">
    <property type="entry name" value="P-loop containing nucleoside triphosphate hydrolases"/>
    <property type="match status" value="1"/>
</dbReference>
<dbReference type="InterPro" id="IPR003439">
    <property type="entry name" value="ABC_transporter-like_ATP-bd"/>
</dbReference>
<dbReference type="PROSITE" id="PS00211">
    <property type="entry name" value="ABC_TRANSPORTER_1"/>
    <property type="match status" value="1"/>
</dbReference>